<dbReference type="PROSITE" id="PS51228">
    <property type="entry name" value="ACB_2"/>
    <property type="match status" value="1"/>
</dbReference>
<dbReference type="PROSITE" id="PS00880">
    <property type="entry name" value="ACB_1"/>
    <property type="match status" value="1"/>
</dbReference>
<evidence type="ECO:0000256" key="4">
    <source>
        <dbReference type="SAM" id="Phobius"/>
    </source>
</evidence>
<dbReference type="InterPro" id="IPR001753">
    <property type="entry name" value="Enoyl-CoA_hydra/iso"/>
</dbReference>
<keyword evidence="2" id="KW-0576">Peroxisome</keyword>
<dbReference type="GO" id="GO:0005777">
    <property type="term" value="C:peroxisome"/>
    <property type="evidence" value="ECO:0007669"/>
    <property type="project" value="UniProtKB-SubCell"/>
</dbReference>
<keyword evidence="4" id="KW-0472">Membrane</keyword>
<dbReference type="Pfam" id="PF00887">
    <property type="entry name" value="ACBP"/>
    <property type="match status" value="1"/>
</dbReference>
<name>A0A813TR69_9BILA</name>
<keyword evidence="7" id="KW-1185">Reference proteome</keyword>
<comment type="subcellular location">
    <subcellularLocation>
        <location evidence="1">Peroxisome</location>
    </subcellularLocation>
</comment>
<feature type="transmembrane region" description="Helical" evidence="4">
    <location>
        <begin position="43"/>
        <end position="66"/>
    </location>
</feature>
<dbReference type="InterPro" id="IPR022408">
    <property type="entry name" value="Acyl-CoA-binding_prot_CS"/>
</dbReference>
<evidence type="ECO:0000256" key="3">
    <source>
        <dbReference type="ARBA" id="ARBA00023235"/>
    </source>
</evidence>
<dbReference type="SUPFAM" id="SSF47027">
    <property type="entry name" value="Acyl-CoA binding protein"/>
    <property type="match status" value="1"/>
</dbReference>
<evidence type="ECO:0000313" key="7">
    <source>
        <dbReference type="Proteomes" id="UP000663879"/>
    </source>
</evidence>
<dbReference type="GO" id="GO:0000062">
    <property type="term" value="F:fatty-acyl-CoA binding"/>
    <property type="evidence" value="ECO:0007669"/>
    <property type="project" value="InterPro"/>
</dbReference>
<dbReference type="PRINTS" id="PR00689">
    <property type="entry name" value="ACOABINDINGP"/>
</dbReference>
<dbReference type="CDD" id="cd06558">
    <property type="entry name" value="crotonase-like"/>
    <property type="match status" value="1"/>
</dbReference>
<accession>A0A813TR69</accession>
<evidence type="ECO:0000256" key="1">
    <source>
        <dbReference type="ARBA" id="ARBA00004275"/>
    </source>
</evidence>
<dbReference type="FunFam" id="3.90.226.10:FF:000084">
    <property type="entry name" value="Enoyl-CoA delta isomerase 2, mitochondrial"/>
    <property type="match status" value="1"/>
</dbReference>
<sequence length="533" mass="60090">MYLAPEQDQAPPVPTSSQTLRDKSFFSKEKIEKNLNDNFPRTYIYVHSITLAIIGIIEIVLQIILISFNIDLSYISNGIWAGLFLIVLGILSILLAWKKTHNIFMCCYFSHLISIIIILIGLVILNVVSIVNYNYEPDPIGKGMIPINAIMLFMGMMITQSLKISQKNFHLTSFNALVSKEFEDSKARLATLKEDPGNDVKLKLYALFKQATVGKCNTSKPSMVDFVGRAKWNAWNELKSMSTTEAEKEYINLINELLKNQQVENSSVNTEPTKFQDIKTSIEFNNVYKIVLNRPSKLNAITIKMYNELIEALKEAENNPNVLMVCITGAGDYYCSGNDLTNFSTQAAMNDIKKAAQEGGVLLENFVNSFINFPKPLVALVNGPAVGISVTILGLFDMVLASDKATFNAPFTKIAQSPEACSSYTFAKMMGPIKAAEFLLFNRKLTAQEAFERNLVTEIIPHDAFQVTAWKKIEDFSKLPKESLLESRKLMKDAEKEVLRQINKKEVEVLVGRWSSNEFVRVIMEFWGNRSKK</sequence>
<reference evidence="6" key="1">
    <citation type="submission" date="2021-02" db="EMBL/GenBank/DDBJ databases">
        <authorList>
            <person name="Nowell W R."/>
        </authorList>
    </citation>
    <scope>NUCLEOTIDE SEQUENCE</scope>
    <source>
        <strain evidence="6">Ploen Becks lab</strain>
    </source>
</reference>
<feature type="transmembrane region" description="Helical" evidence="4">
    <location>
        <begin position="78"/>
        <end position="97"/>
    </location>
</feature>
<comment type="caution">
    <text evidence="6">The sequence shown here is derived from an EMBL/GenBank/DDBJ whole genome shotgun (WGS) entry which is preliminary data.</text>
</comment>
<gene>
    <name evidence="6" type="ORF">OXX778_LOCUS7320</name>
</gene>
<dbReference type="Proteomes" id="UP000663879">
    <property type="component" value="Unassembled WGS sequence"/>
</dbReference>
<dbReference type="CDD" id="cd00435">
    <property type="entry name" value="ACBP"/>
    <property type="match status" value="1"/>
</dbReference>
<keyword evidence="4" id="KW-0812">Transmembrane</keyword>
<dbReference type="Gene3D" id="3.90.226.10">
    <property type="entry name" value="2-enoyl-CoA Hydratase, Chain A, domain 1"/>
    <property type="match status" value="1"/>
</dbReference>
<organism evidence="6 7">
    <name type="scientific">Brachionus calyciflorus</name>
    <dbReference type="NCBI Taxonomy" id="104777"/>
    <lineage>
        <taxon>Eukaryota</taxon>
        <taxon>Metazoa</taxon>
        <taxon>Spiralia</taxon>
        <taxon>Gnathifera</taxon>
        <taxon>Rotifera</taxon>
        <taxon>Eurotatoria</taxon>
        <taxon>Monogononta</taxon>
        <taxon>Pseudotrocha</taxon>
        <taxon>Ploima</taxon>
        <taxon>Brachionidae</taxon>
        <taxon>Brachionus</taxon>
    </lineage>
</organism>
<dbReference type="InterPro" id="IPR000582">
    <property type="entry name" value="Acyl-CoA-binding_protein"/>
</dbReference>
<feature type="transmembrane region" description="Helical" evidence="4">
    <location>
        <begin position="109"/>
        <end position="131"/>
    </location>
</feature>
<dbReference type="SUPFAM" id="SSF52096">
    <property type="entry name" value="ClpP/crotonase"/>
    <property type="match status" value="1"/>
</dbReference>
<dbReference type="InterPro" id="IPR014352">
    <property type="entry name" value="FERM/acyl-CoA-bd_prot_sf"/>
</dbReference>
<dbReference type="Gene3D" id="1.20.80.10">
    <property type="match status" value="1"/>
</dbReference>
<dbReference type="AlphaFoldDB" id="A0A813TR69"/>
<evidence type="ECO:0000313" key="6">
    <source>
        <dbReference type="EMBL" id="CAF0818143.1"/>
    </source>
</evidence>
<feature type="domain" description="ACB" evidence="5">
    <location>
        <begin position="178"/>
        <end position="263"/>
    </location>
</feature>
<evidence type="ECO:0000259" key="5">
    <source>
        <dbReference type="PROSITE" id="PS51228"/>
    </source>
</evidence>
<dbReference type="GO" id="GO:0004165">
    <property type="term" value="F:delta(3)-delta(2)-enoyl-CoA isomerase activity"/>
    <property type="evidence" value="ECO:0007669"/>
    <property type="project" value="UniProtKB-ARBA"/>
</dbReference>
<keyword evidence="4" id="KW-1133">Transmembrane helix</keyword>
<dbReference type="InterPro" id="IPR029045">
    <property type="entry name" value="ClpP/crotonase-like_dom_sf"/>
</dbReference>
<keyword evidence="3" id="KW-0413">Isomerase</keyword>
<protein>
    <recommendedName>
        <fullName evidence="5">ACB domain-containing protein</fullName>
    </recommendedName>
</protein>
<dbReference type="InterPro" id="IPR051053">
    <property type="entry name" value="ECH/Chromodomain_protein"/>
</dbReference>
<dbReference type="OrthoDB" id="409763at2759"/>
<feature type="transmembrane region" description="Helical" evidence="4">
    <location>
        <begin position="143"/>
        <end position="162"/>
    </location>
</feature>
<dbReference type="Pfam" id="PF00378">
    <property type="entry name" value="ECH_1"/>
    <property type="match status" value="1"/>
</dbReference>
<proteinExistence type="predicted"/>
<dbReference type="PANTHER" id="PTHR43684:SF1">
    <property type="entry name" value="ENOYL-COA DELTA ISOMERASE 2"/>
    <property type="match status" value="1"/>
</dbReference>
<dbReference type="PANTHER" id="PTHR43684">
    <property type="match status" value="1"/>
</dbReference>
<dbReference type="InterPro" id="IPR035984">
    <property type="entry name" value="Acyl-CoA-binding_sf"/>
</dbReference>
<dbReference type="InterPro" id="IPR014748">
    <property type="entry name" value="Enoyl-CoA_hydra_C"/>
</dbReference>
<dbReference type="EMBL" id="CAJNOC010000927">
    <property type="protein sequence ID" value="CAF0818143.1"/>
    <property type="molecule type" value="Genomic_DNA"/>
</dbReference>
<evidence type="ECO:0000256" key="2">
    <source>
        <dbReference type="ARBA" id="ARBA00023140"/>
    </source>
</evidence>
<dbReference type="Gene3D" id="1.10.12.10">
    <property type="entry name" value="Lyase 2-enoyl-coa Hydratase, Chain A, domain 2"/>
    <property type="match status" value="1"/>
</dbReference>